<sequence length="62" mass="6627">MSMPRLKILFVVSECVPFSKTGGLADVAGALPLALAEAGHDVRVVMPAYRVAKRYLARQIAA</sequence>
<evidence type="ECO:0000313" key="7">
    <source>
        <dbReference type="Proteomes" id="UP000075635"/>
    </source>
</evidence>
<dbReference type="InterPro" id="IPR013534">
    <property type="entry name" value="Starch_synth_cat_dom"/>
</dbReference>
<feature type="domain" description="Starch synthase catalytic" evidence="5">
    <location>
        <begin position="7"/>
        <end position="54"/>
    </location>
</feature>
<dbReference type="Proteomes" id="UP000075635">
    <property type="component" value="Unassembled WGS sequence"/>
</dbReference>
<keyword evidence="4" id="KW-0808">Transferase</keyword>
<reference evidence="6 7" key="1">
    <citation type="submission" date="2014-02" db="EMBL/GenBank/DDBJ databases">
        <title>The small core and large imbalanced accessory genome model reveals a collaborative survival strategy of Sorangium cellulosum strains in nature.</title>
        <authorList>
            <person name="Han K."/>
            <person name="Peng R."/>
            <person name="Blom J."/>
            <person name="Li Y.-Z."/>
        </authorList>
    </citation>
    <scope>NUCLEOTIDE SEQUENCE [LARGE SCALE GENOMIC DNA]</scope>
    <source>
        <strain evidence="6 7">So0011-07</strain>
    </source>
</reference>
<dbReference type="GO" id="GO:0009011">
    <property type="term" value="F:alpha-1,4-glucan glucosyltransferase (ADP-glucose donor) activity"/>
    <property type="evidence" value="ECO:0007669"/>
    <property type="project" value="UniProtKB-EC"/>
</dbReference>
<feature type="non-terminal residue" evidence="6">
    <location>
        <position position="62"/>
    </location>
</feature>
<keyword evidence="3" id="KW-0328">Glycosyltransferase</keyword>
<evidence type="ECO:0000256" key="1">
    <source>
        <dbReference type="ARBA" id="ARBA00001478"/>
    </source>
</evidence>
<dbReference type="SUPFAM" id="SSF53756">
    <property type="entry name" value="UDP-Glycosyltransferase/glycogen phosphorylase"/>
    <property type="match status" value="1"/>
</dbReference>
<dbReference type="Pfam" id="PF08323">
    <property type="entry name" value="Glyco_transf_5"/>
    <property type="match status" value="1"/>
</dbReference>
<name>A0A150SJB2_SORCE</name>
<evidence type="ECO:0000256" key="3">
    <source>
        <dbReference type="ARBA" id="ARBA00022676"/>
    </source>
</evidence>
<evidence type="ECO:0000256" key="4">
    <source>
        <dbReference type="ARBA" id="ARBA00022679"/>
    </source>
</evidence>
<gene>
    <name evidence="6" type="ORF">BE17_50155</name>
</gene>
<comment type="catalytic activity">
    <reaction evidence="1">
        <text>[(1-&gt;4)-alpha-D-glucosyl](n) + ADP-alpha-D-glucose = [(1-&gt;4)-alpha-D-glucosyl](n+1) + ADP + H(+)</text>
        <dbReference type="Rhea" id="RHEA:18189"/>
        <dbReference type="Rhea" id="RHEA-COMP:9584"/>
        <dbReference type="Rhea" id="RHEA-COMP:9587"/>
        <dbReference type="ChEBI" id="CHEBI:15378"/>
        <dbReference type="ChEBI" id="CHEBI:15444"/>
        <dbReference type="ChEBI" id="CHEBI:57498"/>
        <dbReference type="ChEBI" id="CHEBI:456216"/>
        <dbReference type="EC" id="2.4.1.21"/>
    </reaction>
</comment>
<dbReference type="EC" id="2.4.1.21" evidence="2"/>
<accession>A0A150SJB2</accession>
<dbReference type="AlphaFoldDB" id="A0A150SJB2"/>
<evidence type="ECO:0000259" key="5">
    <source>
        <dbReference type="Pfam" id="PF08323"/>
    </source>
</evidence>
<comment type="caution">
    <text evidence="6">The sequence shown here is derived from an EMBL/GenBank/DDBJ whole genome shotgun (WGS) entry which is preliminary data.</text>
</comment>
<dbReference type="GO" id="GO:0005978">
    <property type="term" value="P:glycogen biosynthetic process"/>
    <property type="evidence" value="ECO:0007669"/>
    <property type="project" value="TreeGrafter"/>
</dbReference>
<dbReference type="EMBL" id="JEMB01000916">
    <property type="protein sequence ID" value="KYF92481.1"/>
    <property type="molecule type" value="Genomic_DNA"/>
</dbReference>
<evidence type="ECO:0000313" key="6">
    <source>
        <dbReference type="EMBL" id="KYF92481.1"/>
    </source>
</evidence>
<protein>
    <recommendedName>
        <fullName evidence="2">starch synthase</fullName>
        <ecNumber evidence="2">2.4.1.21</ecNumber>
    </recommendedName>
</protein>
<dbReference type="GO" id="GO:0005829">
    <property type="term" value="C:cytosol"/>
    <property type="evidence" value="ECO:0007669"/>
    <property type="project" value="TreeGrafter"/>
</dbReference>
<dbReference type="PANTHER" id="PTHR45825">
    <property type="entry name" value="GRANULE-BOUND STARCH SYNTHASE 1, CHLOROPLASTIC/AMYLOPLASTIC"/>
    <property type="match status" value="1"/>
</dbReference>
<proteinExistence type="predicted"/>
<organism evidence="6 7">
    <name type="scientific">Sorangium cellulosum</name>
    <name type="common">Polyangium cellulosum</name>
    <dbReference type="NCBI Taxonomy" id="56"/>
    <lineage>
        <taxon>Bacteria</taxon>
        <taxon>Pseudomonadati</taxon>
        <taxon>Myxococcota</taxon>
        <taxon>Polyangia</taxon>
        <taxon>Polyangiales</taxon>
        <taxon>Polyangiaceae</taxon>
        <taxon>Sorangium</taxon>
    </lineage>
</organism>
<dbReference type="Gene3D" id="3.40.50.2000">
    <property type="entry name" value="Glycogen Phosphorylase B"/>
    <property type="match status" value="1"/>
</dbReference>
<dbReference type="PANTHER" id="PTHR45825:SF11">
    <property type="entry name" value="ALPHA AMYLASE DOMAIN-CONTAINING PROTEIN"/>
    <property type="match status" value="1"/>
</dbReference>
<evidence type="ECO:0000256" key="2">
    <source>
        <dbReference type="ARBA" id="ARBA00012588"/>
    </source>
</evidence>